<dbReference type="Proteomes" id="UP000092600">
    <property type="component" value="Unassembled WGS sequence"/>
</dbReference>
<proteinExistence type="predicted"/>
<evidence type="ECO:0000313" key="1">
    <source>
        <dbReference type="EMBL" id="OAY75193.1"/>
    </source>
</evidence>
<evidence type="ECO:0000313" key="2">
    <source>
        <dbReference type="Proteomes" id="UP000092600"/>
    </source>
</evidence>
<accession>A0A199VDV3</accession>
<reference evidence="1 2" key="1">
    <citation type="journal article" date="2016" name="DNA Res.">
        <title>The draft genome of MD-2 pineapple using hybrid error correction of long reads.</title>
        <authorList>
            <person name="Redwan R.M."/>
            <person name="Saidin A."/>
            <person name="Kumar S.V."/>
        </authorList>
    </citation>
    <scope>NUCLEOTIDE SEQUENCE [LARGE SCALE GENOMIC DNA]</scope>
    <source>
        <strain evidence="2">cv. MD2</strain>
        <tissue evidence="1">Leaf</tissue>
    </source>
</reference>
<dbReference type="EMBL" id="LSRQ01002176">
    <property type="protein sequence ID" value="OAY75193.1"/>
    <property type="molecule type" value="Genomic_DNA"/>
</dbReference>
<organism evidence="1 2">
    <name type="scientific">Ananas comosus</name>
    <name type="common">Pineapple</name>
    <name type="synonym">Ananas ananas</name>
    <dbReference type="NCBI Taxonomy" id="4615"/>
    <lineage>
        <taxon>Eukaryota</taxon>
        <taxon>Viridiplantae</taxon>
        <taxon>Streptophyta</taxon>
        <taxon>Embryophyta</taxon>
        <taxon>Tracheophyta</taxon>
        <taxon>Spermatophyta</taxon>
        <taxon>Magnoliopsida</taxon>
        <taxon>Liliopsida</taxon>
        <taxon>Poales</taxon>
        <taxon>Bromeliaceae</taxon>
        <taxon>Bromelioideae</taxon>
        <taxon>Ananas</taxon>
    </lineage>
</organism>
<gene>
    <name evidence="1" type="ORF">ACMD2_06393</name>
</gene>
<protein>
    <submittedName>
        <fullName evidence="1">Uncharacterized protein</fullName>
    </submittedName>
</protein>
<comment type="caution">
    <text evidence="1">The sequence shown here is derived from an EMBL/GenBank/DDBJ whole genome shotgun (WGS) entry which is preliminary data.</text>
</comment>
<sequence length="9" mass="1014">MLLPLEGQN</sequence>
<name>A0A199VDV3_ANACO</name>